<dbReference type="AlphaFoldDB" id="A0A4Y2F6V2"/>
<sequence>MDSADTIDKSVVVSYSIPDTPIDIFAQFSAFERNLASLMVSSIASTEIYVTGPGLDSLMRLGVANIWERNTASSANCRIIEESDISQWRIHGRLGLGRAVVIRNFVAS</sequence>
<dbReference type="EMBL" id="BGPR01000802">
    <property type="protein sequence ID" value="GBM36059.1"/>
    <property type="molecule type" value="Genomic_DNA"/>
</dbReference>
<accession>A0A4Y2F6V2</accession>
<protein>
    <submittedName>
        <fullName evidence="1">Uncharacterized protein</fullName>
    </submittedName>
</protein>
<evidence type="ECO:0000313" key="2">
    <source>
        <dbReference type="Proteomes" id="UP000499080"/>
    </source>
</evidence>
<name>A0A4Y2F6V2_ARAVE</name>
<evidence type="ECO:0000313" key="1">
    <source>
        <dbReference type="EMBL" id="GBM36059.1"/>
    </source>
</evidence>
<organism evidence="1 2">
    <name type="scientific">Araneus ventricosus</name>
    <name type="common">Orbweaver spider</name>
    <name type="synonym">Epeira ventricosa</name>
    <dbReference type="NCBI Taxonomy" id="182803"/>
    <lineage>
        <taxon>Eukaryota</taxon>
        <taxon>Metazoa</taxon>
        <taxon>Ecdysozoa</taxon>
        <taxon>Arthropoda</taxon>
        <taxon>Chelicerata</taxon>
        <taxon>Arachnida</taxon>
        <taxon>Araneae</taxon>
        <taxon>Araneomorphae</taxon>
        <taxon>Entelegynae</taxon>
        <taxon>Araneoidea</taxon>
        <taxon>Araneidae</taxon>
        <taxon>Araneus</taxon>
    </lineage>
</organism>
<proteinExistence type="predicted"/>
<reference evidence="1 2" key="1">
    <citation type="journal article" date="2019" name="Sci. Rep.">
        <title>Orb-weaving spider Araneus ventricosus genome elucidates the spidroin gene catalogue.</title>
        <authorList>
            <person name="Kono N."/>
            <person name="Nakamura H."/>
            <person name="Ohtoshi R."/>
            <person name="Moran D.A.P."/>
            <person name="Shinohara A."/>
            <person name="Yoshida Y."/>
            <person name="Fujiwara M."/>
            <person name="Mori M."/>
            <person name="Tomita M."/>
            <person name="Arakawa K."/>
        </authorList>
    </citation>
    <scope>NUCLEOTIDE SEQUENCE [LARGE SCALE GENOMIC DNA]</scope>
</reference>
<keyword evidence="2" id="KW-1185">Reference proteome</keyword>
<dbReference type="Proteomes" id="UP000499080">
    <property type="component" value="Unassembled WGS sequence"/>
</dbReference>
<gene>
    <name evidence="1" type="ORF">AVEN_221227_1</name>
</gene>
<comment type="caution">
    <text evidence="1">The sequence shown here is derived from an EMBL/GenBank/DDBJ whole genome shotgun (WGS) entry which is preliminary data.</text>
</comment>